<organism evidence="3 4">
    <name type="scientific">Aliarcobacter thereius</name>
    <dbReference type="NCBI Taxonomy" id="544718"/>
    <lineage>
        <taxon>Bacteria</taxon>
        <taxon>Pseudomonadati</taxon>
        <taxon>Campylobacterota</taxon>
        <taxon>Epsilonproteobacteria</taxon>
        <taxon>Campylobacterales</taxon>
        <taxon>Arcobacteraceae</taxon>
        <taxon>Aliarcobacter</taxon>
    </lineage>
</organism>
<dbReference type="RefSeq" id="WP_066187768.1">
    <property type="nucleotide sequence ID" value="NZ_LCUJ01000014.1"/>
</dbReference>
<reference evidence="4" key="1">
    <citation type="submission" date="2015-05" db="EMBL/GenBank/DDBJ databases">
        <authorList>
            <person name="Rovetto F."/>
            <person name="Cocolin L."/>
            <person name="Illeghems K."/>
            <person name="Van Nieuwerburgh F."/>
            <person name="Houf K."/>
        </authorList>
    </citation>
    <scope>NUCLEOTIDE SEQUENCE [LARGE SCALE GENOMIC DNA]</scope>
    <source>
        <strain evidence="4">DU22</strain>
    </source>
</reference>
<gene>
    <name evidence="3" type="ORF">AAX29_02053</name>
</gene>
<feature type="coiled-coil region" evidence="1">
    <location>
        <begin position="89"/>
        <end position="137"/>
    </location>
</feature>
<evidence type="ECO:0000256" key="2">
    <source>
        <dbReference type="SAM" id="Phobius"/>
    </source>
</evidence>
<comment type="caution">
    <text evidence="3">The sequence shown here is derived from an EMBL/GenBank/DDBJ whole genome shotgun (WGS) entry which is preliminary data.</text>
</comment>
<evidence type="ECO:0000256" key="1">
    <source>
        <dbReference type="SAM" id="Coils"/>
    </source>
</evidence>
<dbReference type="AlphaFoldDB" id="A0A1C0B2K4"/>
<proteinExistence type="predicted"/>
<protein>
    <submittedName>
        <fullName evidence="3">Uncharacterized protein</fullName>
    </submittedName>
</protein>
<keyword evidence="1" id="KW-0175">Coiled coil</keyword>
<feature type="transmembrane region" description="Helical" evidence="2">
    <location>
        <begin position="16"/>
        <end position="38"/>
    </location>
</feature>
<name>A0A1C0B2K4_9BACT</name>
<evidence type="ECO:0000313" key="4">
    <source>
        <dbReference type="Proteomes" id="UP000093281"/>
    </source>
</evidence>
<sequence length="145" mass="16713">MIDIEVLKNMVTLSSLFVGGLLGGVIYYFIQAIFLTGLKSYIEKSAKKFENALEQSQISAFLKLKEIQKEHLVAFQEIYDFIRESDAALLNLNKNIDNFKVTLNSLNIEIKNNSNSKKELEFEIVKLKNIINRIQKKEKNNEPKI</sequence>
<accession>A0A1C0B2K4</accession>
<keyword evidence="2" id="KW-0472">Membrane</keyword>
<evidence type="ECO:0000313" key="3">
    <source>
        <dbReference type="EMBL" id="OCL96514.1"/>
    </source>
</evidence>
<dbReference type="EMBL" id="LCUJ01000014">
    <property type="protein sequence ID" value="OCL96514.1"/>
    <property type="molecule type" value="Genomic_DNA"/>
</dbReference>
<keyword evidence="2" id="KW-0812">Transmembrane</keyword>
<dbReference type="Proteomes" id="UP000093281">
    <property type="component" value="Unassembled WGS sequence"/>
</dbReference>
<keyword evidence="2" id="KW-1133">Transmembrane helix</keyword>